<dbReference type="InterPro" id="IPR050273">
    <property type="entry name" value="GppA/Ppx_hydrolase"/>
</dbReference>
<organism evidence="4 5">
    <name type="scientific">Hydromonas duriensis</name>
    <dbReference type="NCBI Taxonomy" id="1527608"/>
    <lineage>
        <taxon>Bacteria</taxon>
        <taxon>Pseudomonadati</taxon>
        <taxon>Pseudomonadota</taxon>
        <taxon>Betaproteobacteria</taxon>
        <taxon>Burkholderiales</taxon>
        <taxon>Burkholderiaceae</taxon>
        <taxon>Hydromonas</taxon>
    </lineage>
</organism>
<dbReference type="SUPFAM" id="SSF53067">
    <property type="entry name" value="Actin-like ATPase domain"/>
    <property type="match status" value="2"/>
</dbReference>
<dbReference type="SUPFAM" id="SSF109604">
    <property type="entry name" value="HD-domain/PDEase-like"/>
    <property type="match status" value="1"/>
</dbReference>
<dbReference type="Gene3D" id="3.30.420.150">
    <property type="entry name" value="Exopolyphosphatase. Domain 2"/>
    <property type="match status" value="1"/>
</dbReference>
<comment type="caution">
    <text evidence="4">The sequence shown here is derived from an EMBL/GenBank/DDBJ whole genome shotgun (WGS) entry which is preliminary data.</text>
</comment>
<dbReference type="AlphaFoldDB" id="A0A4R6Y7E2"/>
<keyword evidence="1" id="KW-0378">Hydrolase</keyword>
<dbReference type="PANTHER" id="PTHR30005">
    <property type="entry name" value="EXOPOLYPHOSPHATASE"/>
    <property type="match status" value="1"/>
</dbReference>
<dbReference type="InterPro" id="IPR030673">
    <property type="entry name" value="PyroPPase_GppA_Ppx"/>
</dbReference>
<evidence type="ECO:0000256" key="1">
    <source>
        <dbReference type="ARBA" id="ARBA00022801"/>
    </source>
</evidence>
<name>A0A4R6Y7E2_9BURK</name>
<evidence type="ECO:0000259" key="2">
    <source>
        <dbReference type="Pfam" id="PF02541"/>
    </source>
</evidence>
<feature type="domain" description="Ppx/GppA phosphatase N-terminal" evidence="2">
    <location>
        <begin position="27"/>
        <end position="301"/>
    </location>
</feature>
<dbReference type="InterPro" id="IPR048950">
    <property type="entry name" value="Ppx_GppA_C"/>
</dbReference>
<dbReference type="Pfam" id="PF02541">
    <property type="entry name" value="Ppx-GppA"/>
    <property type="match status" value="1"/>
</dbReference>
<dbReference type="Proteomes" id="UP000294480">
    <property type="component" value="Unassembled WGS sequence"/>
</dbReference>
<dbReference type="GO" id="GO:0016462">
    <property type="term" value="F:pyrophosphatase activity"/>
    <property type="evidence" value="ECO:0007669"/>
    <property type="project" value="TreeGrafter"/>
</dbReference>
<protein>
    <submittedName>
        <fullName evidence="4">Exopolyphosphatase/guanosine-5'-triphosphate, 3'-diphosphate pyrophosphatase</fullName>
    </submittedName>
</protein>
<dbReference type="FunFam" id="3.30.420.40:FF:000023">
    <property type="entry name" value="Guanosine-5'-triphosphate,3'-diphosphate pyrophosphatase"/>
    <property type="match status" value="1"/>
</dbReference>
<dbReference type="InterPro" id="IPR003695">
    <property type="entry name" value="Ppx_GppA_N"/>
</dbReference>
<evidence type="ECO:0000313" key="4">
    <source>
        <dbReference type="EMBL" id="TDR31250.1"/>
    </source>
</evidence>
<reference evidence="4 5" key="1">
    <citation type="submission" date="2019-03" db="EMBL/GenBank/DDBJ databases">
        <title>Genomic Encyclopedia of Type Strains, Phase IV (KMG-IV): sequencing the most valuable type-strain genomes for metagenomic binning, comparative biology and taxonomic classification.</title>
        <authorList>
            <person name="Goeker M."/>
        </authorList>
    </citation>
    <scope>NUCLEOTIDE SEQUENCE [LARGE SCALE GENOMIC DNA]</scope>
    <source>
        <strain evidence="4 5">DSM 102852</strain>
    </source>
</reference>
<dbReference type="PANTHER" id="PTHR30005:SF0">
    <property type="entry name" value="RETROGRADE REGULATION PROTEIN 2"/>
    <property type="match status" value="1"/>
</dbReference>
<dbReference type="Gene3D" id="3.30.420.40">
    <property type="match status" value="1"/>
</dbReference>
<dbReference type="Gene3D" id="1.10.3210.10">
    <property type="entry name" value="Hypothetical protein af1432"/>
    <property type="match status" value="1"/>
</dbReference>
<dbReference type="PIRSF" id="PIRSF001267">
    <property type="entry name" value="Pyrophosphatase_GppA_Ppx"/>
    <property type="match status" value="1"/>
</dbReference>
<feature type="domain" description="Ppx/GppA phosphatase C-terminal" evidence="3">
    <location>
        <begin position="308"/>
        <end position="474"/>
    </location>
</feature>
<gene>
    <name evidence="4" type="ORF">DFR44_11113</name>
</gene>
<proteinExistence type="predicted"/>
<evidence type="ECO:0000259" key="3">
    <source>
        <dbReference type="Pfam" id="PF21447"/>
    </source>
</evidence>
<accession>A0A4R6Y7E2</accession>
<dbReference type="EMBL" id="SNZE01000011">
    <property type="protein sequence ID" value="TDR31250.1"/>
    <property type="molecule type" value="Genomic_DNA"/>
</dbReference>
<dbReference type="InterPro" id="IPR043129">
    <property type="entry name" value="ATPase_NBD"/>
</dbReference>
<dbReference type="RefSeq" id="WP_133620240.1">
    <property type="nucleotide sequence ID" value="NZ_SNZE01000011.1"/>
</dbReference>
<sequence>MRDGQILATVDLGSNSFRLEMARLDHGQLVRLDYYKEPVRLGAGLDENGCLTKEAIERGVACLGRFAERLRGVHPDAVRAVATQSLRSAKNPDAFLEPAQAALGYPIDIISGQEEARLIYQGMANDLPKDHKIRLAVDIGGGSTELIVGVNADAHRMESMRIGCVSHTLRFFNNNKVTAKAFEKAVIAAAAVFEEVGESFDSAHWQVAYGSSGTIETIAHLCAQLNGGTDKITRAGLDELAHIVTTTDAKKWPFTDLKAARAQVLVGGLAVLTGLFQAFRVSSMTPCYSALRQGVMADLLGRDMGDDVREQSISRLAKRWSADHAQAMRVHTIALDLLAKIRDHLTPSESQWLAWSARVHEVGMAISHEGFHRHGEYIVQNAELAGFSRAEQTHLAQLVLGQRGGLRKSAALLAQPNTAQELLCLRLAALLCHARIDIRTPLCTLAFDGRIIHWHHDPAWAEKFPLSAYLLEEEWRTWEKTGVKVNLKP</sequence>
<dbReference type="OrthoDB" id="9793035at2"/>
<evidence type="ECO:0000313" key="5">
    <source>
        <dbReference type="Proteomes" id="UP000294480"/>
    </source>
</evidence>
<dbReference type="Pfam" id="PF21447">
    <property type="entry name" value="Ppx-GppA_III"/>
    <property type="match status" value="1"/>
</dbReference>
<dbReference type="CDD" id="cd24053">
    <property type="entry name" value="ASKHA_NBD_EcPPX-GppA-like"/>
    <property type="match status" value="1"/>
</dbReference>
<keyword evidence="5" id="KW-1185">Reference proteome</keyword>